<dbReference type="Proteomes" id="UP000033556">
    <property type="component" value="Unassembled WGS sequence"/>
</dbReference>
<dbReference type="RefSeq" id="WP_041860499.1">
    <property type="nucleotide sequence ID" value="NZ_LANR01000001.1"/>
</dbReference>
<sequence length="120" mass="13963">MSKKLNFKDTLPIVAAKNMQTSILNPLITRLKTLYSSHDTLPRLIEDEKIKAQSLEEYYVKLQILLSEDDEADKAALRDKVVGEKKSVEIENIFKAIDTEEKIRELFEKIIKFKKKKLII</sequence>
<dbReference type="EMBL" id="LANR01000001">
    <property type="protein sequence ID" value="KJV61801.1"/>
    <property type="molecule type" value="Genomic_DNA"/>
</dbReference>
<reference evidence="1 2" key="1">
    <citation type="submission" date="2015-01" db="EMBL/GenBank/DDBJ databases">
        <title>Genome Sequencing of Rickettsiales.</title>
        <authorList>
            <person name="Daugherty S.C."/>
            <person name="Su Q."/>
            <person name="Abolude K."/>
            <person name="Beier-Sexton M."/>
            <person name="Carlyon J.A."/>
            <person name="Carter R."/>
            <person name="Day N.P."/>
            <person name="Dumler S.J."/>
            <person name="Dyachenko V."/>
            <person name="Godinez A."/>
            <person name="Kurtti T.J."/>
            <person name="Lichay M."/>
            <person name="Mullins K.E."/>
            <person name="Ott S."/>
            <person name="Pappas-Brown V."/>
            <person name="Paris D.H."/>
            <person name="Patel P."/>
            <person name="Richards A.L."/>
            <person name="Sadzewicz L."/>
            <person name="Sears K."/>
            <person name="Seidman D."/>
            <person name="Sengamalay N."/>
            <person name="Stenos J."/>
            <person name="Tallon L.J."/>
            <person name="Vincent G."/>
            <person name="Fraser C.M."/>
            <person name="Munderloh U."/>
            <person name="Dunning-Hotopp J.C."/>
        </authorList>
    </citation>
    <scope>NUCLEOTIDE SEQUENCE [LARGE SCALE GENOMIC DNA]</scope>
    <source>
        <strain evidence="1 2">Ac/Pa</strain>
    </source>
</reference>
<dbReference type="AlphaFoldDB" id="A0A0F3N1P8"/>
<dbReference type="PATRIC" id="fig|1359164.3.peg.805"/>
<comment type="caution">
    <text evidence="1">The sequence shown here is derived from an EMBL/GenBank/DDBJ whole genome shotgun (WGS) entry which is preliminary data.</text>
</comment>
<evidence type="ECO:0000313" key="2">
    <source>
        <dbReference type="Proteomes" id="UP000033556"/>
    </source>
</evidence>
<name>A0A0F3N1P8_RICAM</name>
<protein>
    <submittedName>
        <fullName evidence="1">NACHT domain protein</fullName>
    </submittedName>
</protein>
<gene>
    <name evidence="1" type="ORF">APHACPA_0817</name>
</gene>
<organism evidence="1 2">
    <name type="scientific">Rickettsia amblyommatis str. Ac/Pa</name>
    <dbReference type="NCBI Taxonomy" id="1359164"/>
    <lineage>
        <taxon>Bacteria</taxon>
        <taxon>Pseudomonadati</taxon>
        <taxon>Pseudomonadota</taxon>
        <taxon>Alphaproteobacteria</taxon>
        <taxon>Rickettsiales</taxon>
        <taxon>Rickettsiaceae</taxon>
        <taxon>Rickettsieae</taxon>
        <taxon>Rickettsia</taxon>
        <taxon>spotted fever group</taxon>
    </lineage>
</organism>
<keyword evidence="2" id="KW-1185">Reference proteome</keyword>
<accession>A0A0F3N1P8</accession>
<proteinExistence type="predicted"/>
<evidence type="ECO:0000313" key="1">
    <source>
        <dbReference type="EMBL" id="KJV61801.1"/>
    </source>
</evidence>